<accession>A0ABV6AEF1</accession>
<dbReference type="RefSeq" id="WP_377259137.1">
    <property type="nucleotide sequence ID" value="NZ_JBHMAA010000011.1"/>
</dbReference>
<dbReference type="EMBL" id="JBHMAA010000011">
    <property type="protein sequence ID" value="MFB9948936.1"/>
    <property type="molecule type" value="Genomic_DNA"/>
</dbReference>
<comment type="caution">
    <text evidence="1">The sequence shown here is derived from an EMBL/GenBank/DDBJ whole genome shotgun (WGS) entry which is preliminary data.</text>
</comment>
<dbReference type="Proteomes" id="UP001589692">
    <property type="component" value="Unassembled WGS sequence"/>
</dbReference>
<reference evidence="1 2" key="1">
    <citation type="submission" date="2024-09" db="EMBL/GenBank/DDBJ databases">
        <authorList>
            <person name="Sun Q."/>
            <person name="Mori K."/>
        </authorList>
    </citation>
    <scope>NUCLEOTIDE SEQUENCE [LARGE SCALE GENOMIC DNA]</scope>
    <source>
        <strain evidence="1 2">TBRC 4938</strain>
    </source>
</reference>
<keyword evidence="2" id="KW-1185">Reference proteome</keyword>
<proteinExistence type="predicted"/>
<protein>
    <submittedName>
        <fullName evidence="1">Uncharacterized protein</fullName>
    </submittedName>
</protein>
<organism evidence="1 2">
    <name type="scientific">Rhizobium puerariae</name>
    <dbReference type="NCBI Taxonomy" id="1585791"/>
    <lineage>
        <taxon>Bacteria</taxon>
        <taxon>Pseudomonadati</taxon>
        <taxon>Pseudomonadota</taxon>
        <taxon>Alphaproteobacteria</taxon>
        <taxon>Hyphomicrobiales</taxon>
        <taxon>Rhizobiaceae</taxon>
        <taxon>Rhizobium/Agrobacterium group</taxon>
        <taxon>Rhizobium</taxon>
    </lineage>
</organism>
<name>A0ABV6AEF1_9HYPH</name>
<evidence type="ECO:0000313" key="2">
    <source>
        <dbReference type="Proteomes" id="UP001589692"/>
    </source>
</evidence>
<evidence type="ECO:0000313" key="1">
    <source>
        <dbReference type="EMBL" id="MFB9948936.1"/>
    </source>
</evidence>
<sequence>MPDAEFTIPQILRDPLIRQMLKADGMPLSDFALLLRETAVRTRNEPASSTAIAQPGPCDRRRPWLPGGIGDAPPMAELLTVQSAT</sequence>
<gene>
    <name evidence="1" type="ORF">ACFFP0_08760</name>
</gene>